<comment type="subcellular location">
    <subcellularLocation>
        <location evidence="1">Cell membrane</location>
        <topology evidence="1">Multi-pass membrane protein</topology>
    </subcellularLocation>
</comment>
<reference evidence="10" key="1">
    <citation type="journal article" date="2019" name="Int. J. Syst. Evol. Microbiol.">
        <title>The Global Catalogue of Microorganisms (GCM) 10K type strain sequencing project: providing services to taxonomists for standard genome sequencing and annotation.</title>
        <authorList>
            <consortium name="The Broad Institute Genomics Platform"/>
            <consortium name="The Broad Institute Genome Sequencing Center for Infectious Disease"/>
            <person name="Wu L."/>
            <person name="Ma J."/>
        </authorList>
    </citation>
    <scope>NUCLEOTIDE SEQUENCE [LARGE SCALE GENOMIC DNA]</scope>
    <source>
        <strain evidence="10">JCM 30742</strain>
    </source>
</reference>
<dbReference type="PANTHER" id="PTHR42688">
    <property type="entry name" value="CONSERVED PROTEIN"/>
    <property type="match status" value="1"/>
</dbReference>
<feature type="transmembrane region" description="Helical" evidence="7">
    <location>
        <begin position="388"/>
        <end position="408"/>
    </location>
</feature>
<feature type="domain" description="Major facilitator superfamily (MFS) profile" evidence="8">
    <location>
        <begin position="9"/>
        <end position="412"/>
    </location>
</feature>
<feature type="transmembrane region" description="Helical" evidence="7">
    <location>
        <begin position="6"/>
        <end position="25"/>
    </location>
</feature>
<feature type="region of interest" description="Disordered" evidence="6">
    <location>
        <begin position="200"/>
        <end position="229"/>
    </location>
</feature>
<dbReference type="RefSeq" id="WP_345147911.1">
    <property type="nucleotide sequence ID" value="NZ_BAABEO010000004.1"/>
</dbReference>
<keyword evidence="5 7" id="KW-0472">Membrane</keyword>
<comment type="caution">
    <text evidence="9">The sequence shown here is derived from an EMBL/GenBank/DDBJ whole genome shotgun (WGS) entry which is preliminary data.</text>
</comment>
<feature type="transmembrane region" description="Helical" evidence="7">
    <location>
        <begin position="326"/>
        <end position="348"/>
    </location>
</feature>
<proteinExistence type="predicted"/>
<feature type="transmembrane region" description="Helical" evidence="7">
    <location>
        <begin position="302"/>
        <end position="320"/>
    </location>
</feature>
<evidence type="ECO:0000256" key="2">
    <source>
        <dbReference type="ARBA" id="ARBA00022475"/>
    </source>
</evidence>
<dbReference type="InterPro" id="IPR052425">
    <property type="entry name" value="Uncharacterized_MFS-type"/>
</dbReference>
<dbReference type="Gene3D" id="1.20.1250.20">
    <property type="entry name" value="MFS general substrate transporter like domains"/>
    <property type="match status" value="2"/>
</dbReference>
<evidence type="ECO:0000256" key="3">
    <source>
        <dbReference type="ARBA" id="ARBA00022692"/>
    </source>
</evidence>
<gene>
    <name evidence="9" type="ORF">GCM10023081_02820</name>
</gene>
<protein>
    <submittedName>
        <fullName evidence="9">MFS transporter</fullName>
    </submittedName>
</protein>
<organism evidence="9 10">
    <name type="scientific">Arthrobacter ginkgonis</name>
    <dbReference type="NCBI Taxonomy" id="1630594"/>
    <lineage>
        <taxon>Bacteria</taxon>
        <taxon>Bacillati</taxon>
        <taxon>Actinomycetota</taxon>
        <taxon>Actinomycetes</taxon>
        <taxon>Micrococcales</taxon>
        <taxon>Micrococcaceae</taxon>
        <taxon>Arthrobacter</taxon>
    </lineage>
</organism>
<evidence type="ECO:0000259" key="8">
    <source>
        <dbReference type="PROSITE" id="PS50850"/>
    </source>
</evidence>
<keyword evidence="2" id="KW-1003">Cell membrane</keyword>
<dbReference type="Pfam" id="PF07690">
    <property type="entry name" value="MFS_1"/>
    <property type="match status" value="1"/>
</dbReference>
<feature type="transmembrane region" description="Helical" evidence="7">
    <location>
        <begin position="80"/>
        <end position="113"/>
    </location>
</feature>
<dbReference type="Proteomes" id="UP001500752">
    <property type="component" value="Unassembled WGS sequence"/>
</dbReference>
<dbReference type="EMBL" id="BAABEO010000004">
    <property type="protein sequence ID" value="GAA3667558.1"/>
    <property type="molecule type" value="Genomic_DNA"/>
</dbReference>
<evidence type="ECO:0000313" key="9">
    <source>
        <dbReference type="EMBL" id="GAA3667558.1"/>
    </source>
</evidence>
<dbReference type="InterPro" id="IPR011701">
    <property type="entry name" value="MFS"/>
</dbReference>
<evidence type="ECO:0000256" key="6">
    <source>
        <dbReference type="SAM" id="MobiDB-lite"/>
    </source>
</evidence>
<evidence type="ECO:0000256" key="1">
    <source>
        <dbReference type="ARBA" id="ARBA00004651"/>
    </source>
</evidence>
<feature type="transmembrane region" description="Helical" evidence="7">
    <location>
        <begin position="360"/>
        <end position="382"/>
    </location>
</feature>
<keyword evidence="10" id="KW-1185">Reference proteome</keyword>
<evidence type="ECO:0000313" key="10">
    <source>
        <dbReference type="Proteomes" id="UP001500752"/>
    </source>
</evidence>
<feature type="transmembrane region" description="Helical" evidence="7">
    <location>
        <begin position="239"/>
        <end position="261"/>
    </location>
</feature>
<keyword evidence="3 7" id="KW-0812">Transmembrane</keyword>
<evidence type="ECO:0000256" key="7">
    <source>
        <dbReference type="SAM" id="Phobius"/>
    </source>
</evidence>
<name>A0ABP7BSK1_9MICC</name>
<keyword evidence="4 7" id="KW-1133">Transmembrane helix</keyword>
<feature type="transmembrane region" description="Helical" evidence="7">
    <location>
        <begin position="37"/>
        <end position="60"/>
    </location>
</feature>
<dbReference type="SUPFAM" id="SSF103473">
    <property type="entry name" value="MFS general substrate transporter"/>
    <property type="match status" value="1"/>
</dbReference>
<dbReference type="PROSITE" id="PS50850">
    <property type="entry name" value="MFS"/>
    <property type="match status" value="1"/>
</dbReference>
<accession>A0ABP7BSK1</accession>
<dbReference type="InterPro" id="IPR036259">
    <property type="entry name" value="MFS_trans_sf"/>
</dbReference>
<sequence>MPAPALSPWRVVLGFGFVSLAVDMVSDGGRSLAGPLLGQLGATALLVGLVTGAGEAIAQGLRLVSGPWADRTRAYWRFTLAGYALTAASIPLLALSPFAGAAGLWLASCLILADRTGKAVRSPAKTVLLADAAAAVGRGRGFAVHKSLDQLGAFLGPLLAAGVVAATSSLWPALAVLAVPGAAAVVLLLWLRRRVPDPGASDAGASGAGASGPVRATPFGTPEDAPAPAGAPRRLPAPFYLFAAAALAASAGLVTFGLISFHLTEAGLVPLAAVPLVYAGAMAAAALAALASGAVYDKRGGAVLLAVPFLVALVPGLSLADRLPLVLAGVAAWGAAVGILDSTAKALVADLVPAGRRGTAYGIFAAFEGAGALAAGLLAGALYGDRAALAGIVAALQVAGLALLLAGLRSQRR</sequence>
<evidence type="ECO:0000256" key="5">
    <source>
        <dbReference type="ARBA" id="ARBA00023136"/>
    </source>
</evidence>
<feature type="transmembrane region" description="Helical" evidence="7">
    <location>
        <begin position="173"/>
        <end position="191"/>
    </location>
</feature>
<feature type="transmembrane region" description="Helical" evidence="7">
    <location>
        <begin position="267"/>
        <end position="290"/>
    </location>
</feature>
<dbReference type="CDD" id="cd17370">
    <property type="entry name" value="MFS_MJ1317_like"/>
    <property type="match status" value="1"/>
</dbReference>
<dbReference type="PANTHER" id="PTHR42688:SF1">
    <property type="entry name" value="BLR5212 PROTEIN"/>
    <property type="match status" value="1"/>
</dbReference>
<evidence type="ECO:0000256" key="4">
    <source>
        <dbReference type="ARBA" id="ARBA00022989"/>
    </source>
</evidence>
<dbReference type="InterPro" id="IPR020846">
    <property type="entry name" value="MFS_dom"/>
</dbReference>